<feature type="region of interest" description="Disordered" evidence="6">
    <location>
        <begin position="428"/>
        <end position="458"/>
    </location>
</feature>
<dbReference type="PROSITE" id="PS51079">
    <property type="entry name" value="MBT"/>
    <property type="match status" value="2"/>
</dbReference>
<organism evidence="8 9">
    <name type="scientific">Clytia hemisphaerica</name>
    <dbReference type="NCBI Taxonomy" id="252671"/>
    <lineage>
        <taxon>Eukaryota</taxon>
        <taxon>Metazoa</taxon>
        <taxon>Cnidaria</taxon>
        <taxon>Hydrozoa</taxon>
        <taxon>Hydroidolina</taxon>
        <taxon>Leptothecata</taxon>
        <taxon>Obeliida</taxon>
        <taxon>Clytiidae</taxon>
        <taxon>Clytia</taxon>
    </lineage>
</organism>
<dbReference type="RefSeq" id="XP_066913085.1">
    <property type="nucleotide sequence ID" value="XM_067056984.1"/>
</dbReference>
<dbReference type="Pfam" id="PF00536">
    <property type="entry name" value="SAM_1"/>
    <property type="match status" value="1"/>
</dbReference>
<feature type="region of interest" description="Disordered" evidence="6">
    <location>
        <begin position="912"/>
        <end position="934"/>
    </location>
</feature>
<dbReference type="InterPro" id="IPR013761">
    <property type="entry name" value="SAM/pointed_sf"/>
</dbReference>
<feature type="region of interest" description="Disordered" evidence="6">
    <location>
        <begin position="1586"/>
        <end position="1645"/>
    </location>
</feature>
<feature type="compositionally biased region" description="Polar residues" evidence="6">
    <location>
        <begin position="1128"/>
        <end position="1144"/>
    </location>
</feature>
<dbReference type="PANTHER" id="PTHR12247:SF129">
    <property type="entry name" value="SOP-2-RELATED PROTEIN 3"/>
    <property type="match status" value="1"/>
</dbReference>
<dbReference type="GO" id="GO:0003682">
    <property type="term" value="F:chromatin binding"/>
    <property type="evidence" value="ECO:0007669"/>
    <property type="project" value="TreeGrafter"/>
</dbReference>
<feature type="compositionally biased region" description="Low complexity" evidence="6">
    <location>
        <begin position="1629"/>
        <end position="1640"/>
    </location>
</feature>
<dbReference type="GeneID" id="136800349"/>
<dbReference type="InterPro" id="IPR050548">
    <property type="entry name" value="PcG_chromatin_remod_factors"/>
</dbReference>
<dbReference type="InterPro" id="IPR001660">
    <property type="entry name" value="SAM"/>
</dbReference>
<sequence>MMEEENVSLVDPSLPEEEELFNNKEENDCSLKFNTCKYCRGIIQKNLRRGSSSYCSKICVETNKMVPSETTCPETGKVKVKNVFSNEKDWNYYREVIRDKAAPVGAFYQVTNHVSGIKAGMKIECLDINNPINYCVATIINLQSHRVCLRYDGFGTDPSHDFWCNFQAEELFPIGWCARNNYHLQPPTGITCTHDEWKAFLSTTLTGALAAPEELFKKPENRRQLRCHSFVPGDRVEVIHPERQDLIVPAKVTKSLGPYYFLVTTDFLPHVPSKTIYGYADCPDIYLHGYCESRGLELTFTGQNEKGEMIRNKDSMIENNSKRSRVNNFRLAHKMEAVDGETTRVGTVAEIFGRIAMLVFDGTSKRKFFDKNSTEVHPICWSERTKGCLHTPYGPVDFRNKTVTVGLNPNVKPNTITSAASFKTFQQKTCPGNSASDSPTKPSVGQPVSEDKPSSSCHAMEVMNDSQETSEVEILHGSPASPSFHNALEQKKSDLDQFIVWLLNKYEIDPEDRCSVVKGDLVDSFQAYTNRVLSPRWFTSIYKLFPRVTSTRKLVNDRFVNCLKFLRQRAPEKNIGAVYVKDAVEFLNMKNFAVQLGTDRLVAFVSLVTRPNVPHNTQDIFATGYAPEGSGVFVISATLNSNDFTLVNFTFHFEQIVCPPPIPRLSNFNEFRAAMILCKQASLCNSVDMATKSLSRGRKMANNCSIVAYPHRGNWCVNCKMMKGKTSASTSSSQSQQPPQYDVLSEVLEESLSDDGFDIGSMKDEEDPNLEIKIFFNKTCHPGLLLNPDKISQIAPHTPQEKPPQALKYLIERLIEVSINKDKFLEILEVAFGNRLFNKTKDKVIKKGLFRFNSRLKVLRFIRRLTKYLKCCNTFLSVDTTTQCSENCRGRDDVLHKKKQLDIAIGYMDEHTNHSSPLQRPGKLNPGHAMKPGQPSNVQVLYQLPPSMSSAPHMSSSSPQQQIVVQTSLQQRFPQGTQFFLPQNHGNLTYMVVSNRDKMTSSVQSPPYQQNVPTLNHPQHKNITSPPAAGVTQMLANVTKSNLVSDIDQPNIKSSAHGTMVKREQAMHYDQRPMDDRQEQDVSRSQYGPIVQTKDKGHHIHVHKVQHGNARVKYVEFKPARDGVSAQGGHNTQYYNPSNQQHLSVHTPHHHQQQAPPSSAKSPLHSPPALRPPPALPPRSIALHSPPSLVPSPDVRPRFDYRTHQGVRSPVQVTNFTVNAKHCGGKTILNLPRFVQKNNGTGKPTVLQAFRTMPDKMGPQHSGSSSSIPTTTAVTMTMTYIPIQTTNTNNKLLYVPVHSQSSNHRQPVMLYPGNPPIKNGKPIGLPHQLLQGNKNVLVMPSNKMDGAFTTVRIQGTSQNTVQSPQMTSSSSNVRHPAANEQLKNDHVIGDKPIKIERMDDDSIKRGGRVEEKENENNKRTFQQMSHENHLQNNDLVPVHKKKRGRPPSSSKLPHKSFRPADNTNPITLANRVLKDAFYKKQQQIQNQLQSYIDEPLSKCPELPENPEHWTSGELLKFLSVTDCASFADILKDEEIDGKSFLLLTREALMEFKGIRLGPALKIVGYSAYLRAKSRILNIERVSNRQIHRTPSTHVPNVSRAQMTSQERKDNTALEEFPNSTPTLSREVESSSSKLLDSCQSETITTSKPVVEERTESDVLNTEKEASNIETEAVEFENVPGRHCIEDDIPLQKNNFSDVVDVKSN</sequence>
<feature type="repeat" description="MBT" evidence="5">
    <location>
        <begin position="88"/>
        <end position="187"/>
    </location>
</feature>
<dbReference type="Pfam" id="PF02820">
    <property type="entry name" value="MBT"/>
    <property type="match status" value="3"/>
</dbReference>
<dbReference type="Proteomes" id="UP000594262">
    <property type="component" value="Unplaced"/>
</dbReference>
<feature type="compositionally biased region" description="Polar residues" evidence="6">
    <location>
        <begin position="1588"/>
        <end position="1604"/>
    </location>
</feature>
<dbReference type="Gene3D" id="1.10.150.50">
    <property type="entry name" value="Transcription Factor, Ets-1"/>
    <property type="match status" value="1"/>
</dbReference>
<comment type="subcellular location">
    <subcellularLocation>
        <location evidence="1">Nucleus</location>
    </subcellularLocation>
</comment>
<evidence type="ECO:0000256" key="3">
    <source>
        <dbReference type="ARBA" id="ARBA00022737"/>
    </source>
</evidence>
<feature type="repeat" description="MBT" evidence="5">
    <location>
        <begin position="195"/>
        <end position="301"/>
    </location>
</feature>
<keyword evidence="9" id="KW-1185">Reference proteome</keyword>
<dbReference type="GO" id="GO:0045892">
    <property type="term" value="P:negative regulation of DNA-templated transcription"/>
    <property type="evidence" value="ECO:0007669"/>
    <property type="project" value="TreeGrafter"/>
</dbReference>
<dbReference type="SMART" id="SM00561">
    <property type="entry name" value="MBT"/>
    <property type="match status" value="2"/>
</dbReference>
<evidence type="ECO:0000256" key="6">
    <source>
        <dbReference type="SAM" id="MobiDB-lite"/>
    </source>
</evidence>
<name>A0A7M5UN99_9CNID</name>
<dbReference type="Gene3D" id="3.90.1150.190">
    <property type="entry name" value="SLED domain"/>
    <property type="match status" value="1"/>
</dbReference>
<dbReference type="InterPro" id="IPR021987">
    <property type="entry name" value="SLED"/>
</dbReference>
<dbReference type="OrthoDB" id="5800688at2759"/>
<dbReference type="InterPro" id="IPR038348">
    <property type="entry name" value="SLED_sf"/>
</dbReference>
<dbReference type="GO" id="GO:0005634">
    <property type="term" value="C:nucleus"/>
    <property type="evidence" value="ECO:0007669"/>
    <property type="project" value="UniProtKB-SubCell"/>
</dbReference>
<feature type="compositionally biased region" description="Basic and acidic residues" evidence="6">
    <location>
        <begin position="1382"/>
        <end position="1418"/>
    </location>
</feature>
<evidence type="ECO:0000256" key="2">
    <source>
        <dbReference type="ARBA" id="ARBA00022491"/>
    </source>
</evidence>
<feature type="compositionally biased region" description="Pro residues" evidence="6">
    <location>
        <begin position="1165"/>
        <end position="1177"/>
    </location>
</feature>
<dbReference type="PANTHER" id="PTHR12247">
    <property type="entry name" value="POLYCOMB GROUP PROTEIN"/>
    <property type="match status" value="1"/>
</dbReference>
<dbReference type="SUPFAM" id="SSF47769">
    <property type="entry name" value="SAM/Pointed domain"/>
    <property type="match status" value="1"/>
</dbReference>
<feature type="compositionally biased region" description="Polar residues" evidence="6">
    <location>
        <begin position="428"/>
        <end position="443"/>
    </location>
</feature>
<keyword evidence="2" id="KW-0678">Repressor</keyword>
<dbReference type="GO" id="GO:0042393">
    <property type="term" value="F:histone binding"/>
    <property type="evidence" value="ECO:0007669"/>
    <property type="project" value="TreeGrafter"/>
</dbReference>
<dbReference type="InterPro" id="IPR004092">
    <property type="entry name" value="Mbt"/>
</dbReference>
<dbReference type="Gene3D" id="2.30.30.140">
    <property type="match status" value="3"/>
</dbReference>
<evidence type="ECO:0000313" key="9">
    <source>
        <dbReference type="Proteomes" id="UP000594262"/>
    </source>
</evidence>
<dbReference type="EnsemblMetazoa" id="CLYHEMT012708.1">
    <property type="protein sequence ID" value="CLYHEMP012708.1"/>
    <property type="gene ID" value="CLYHEMG012708"/>
</dbReference>
<dbReference type="Pfam" id="PF12140">
    <property type="entry name" value="SLED"/>
    <property type="match status" value="1"/>
</dbReference>
<evidence type="ECO:0000256" key="1">
    <source>
        <dbReference type="ARBA" id="ARBA00004123"/>
    </source>
</evidence>
<dbReference type="SMART" id="SM00454">
    <property type="entry name" value="SAM"/>
    <property type="match status" value="1"/>
</dbReference>
<keyword evidence="3" id="KW-0677">Repeat</keyword>
<evidence type="ECO:0000259" key="7">
    <source>
        <dbReference type="SMART" id="SM00454"/>
    </source>
</evidence>
<feature type="region of interest" description="Disordered" evidence="6">
    <location>
        <begin position="1357"/>
        <end position="1464"/>
    </location>
</feature>
<feature type="compositionally biased region" description="Polar residues" evidence="6">
    <location>
        <begin position="1357"/>
        <end position="1373"/>
    </location>
</feature>
<protein>
    <recommendedName>
        <fullName evidence="7">SAM domain-containing protein</fullName>
    </recommendedName>
</protein>
<dbReference type="RefSeq" id="XP_066913084.1">
    <property type="nucleotide sequence ID" value="XM_067056983.1"/>
</dbReference>
<feature type="compositionally biased region" description="Low complexity" evidence="6">
    <location>
        <begin position="1153"/>
        <end position="1164"/>
    </location>
</feature>
<keyword evidence="4" id="KW-0539">Nucleus</keyword>
<proteinExistence type="predicted"/>
<accession>A0A7M5UN99</accession>
<evidence type="ECO:0000256" key="5">
    <source>
        <dbReference type="PROSITE-ProRule" id="PRU00459"/>
    </source>
</evidence>
<dbReference type="SUPFAM" id="SSF63748">
    <property type="entry name" value="Tudor/PWWP/MBT"/>
    <property type="match status" value="3"/>
</dbReference>
<feature type="compositionally biased region" description="Polar residues" evidence="6">
    <location>
        <begin position="1420"/>
        <end position="1434"/>
    </location>
</feature>
<feature type="domain" description="SAM" evidence="7">
    <location>
        <begin position="1506"/>
        <end position="1572"/>
    </location>
</feature>
<evidence type="ECO:0000256" key="4">
    <source>
        <dbReference type="ARBA" id="ARBA00023242"/>
    </source>
</evidence>
<feature type="region of interest" description="Disordered" evidence="6">
    <location>
        <begin position="1122"/>
        <end position="1197"/>
    </location>
</feature>
<evidence type="ECO:0000313" key="8">
    <source>
        <dbReference type="EnsemblMetazoa" id="CLYHEMP012708.1"/>
    </source>
</evidence>
<reference evidence="8" key="1">
    <citation type="submission" date="2021-01" db="UniProtKB">
        <authorList>
            <consortium name="EnsemblMetazoa"/>
        </authorList>
    </citation>
    <scope>IDENTIFICATION</scope>
</reference>
<dbReference type="CDD" id="cd09509">
    <property type="entry name" value="SAM_Polycomb"/>
    <property type="match status" value="1"/>
</dbReference>